<dbReference type="RefSeq" id="XP_052743889.1">
    <property type="nucleotide sequence ID" value="XM_052887929.1"/>
</dbReference>
<protein>
    <submittedName>
        <fullName evidence="2">Uncharacterized protein LOC112047054</fullName>
    </submittedName>
</protein>
<proteinExistence type="predicted"/>
<gene>
    <name evidence="2" type="primary">LOC112047054</name>
</gene>
<dbReference type="InterPro" id="IPR016161">
    <property type="entry name" value="Ald_DH/histidinol_DH"/>
</dbReference>
<dbReference type="GeneID" id="112047054"/>
<accession>A0ABM3LXT8</accession>
<reference evidence="2" key="1">
    <citation type="submission" date="2025-08" db="UniProtKB">
        <authorList>
            <consortium name="RefSeq"/>
        </authorList>
    </citation>
    <scope>IDENTIFICATION</scope>
</reference>
<name>A0ABM3LXT8_BICAN</name>
<dbReference type="SUPFAM" id="SSF53720">
    <property type="entry name" value="ALDH-like"/>
    <property type="match status" value="1"/>
</dbReference>
<dbReference type="Proteomes" id="UP001652582">
    <property type="component" value="Chromosome 20"/>
</dbReference>
<keyword evidence="1" id="KW-1185">Reference proteome</keyword>
<sequence>MILVHNISEIPEKLFNLARKLEENVELFCQLDYLIRETPICETKNVEMQLLIQNLLDCSKNTPGRIFRGGFKTSLAVLGCVAQGLMSKITHVVIESSAQTAAVCSLFTDLCHQVGLKEKVRLALLDDNDIQYSSAALDLKEMHVYVPKSYNCYLGVSELKNGIVGIVSAKSDVESAVDTFLASTDRFPWNVTKILLQEGVMEHFKKSLEWKINSTRDKYRNSYRESRIIDDKLRTLSAAAYNYEKKIFLFEFTGKELDEDSFGIILVDAYRTTKELLAMLKGTNHFGASIWCNDIAESNEIAFNIESNIIWINDFCNFTGPPKSAQAFYSLVDAHFSTALIKETSDTDELMKLRESWLAIKKTKREDIVRNILKNAPMPKNSFARKMEMEKLDLKDIDAAFDNFSFVENNTLCYGVEMRPFLMKSIDPLDVATVLFILKGGGVVIDSRSINDNDAFTKYVFEELRDHGAPILSYKESFRYGIFRILASPIYKMKVVWSRFGTIFAN</sequence>
<evidence type="ECO:0000313" key="2">
    <source>
        <dbReference type="RefSeq" id="XP_052743889.1"/>
    </source>
</evidence>
<organism evidence="1 2">
    <name type="scientific">Bicyclus anynana</name>
    <name type="common">Squinting bush brown butterfly</name>
    <dbReference type="NCBI Taxonomy" id="110368"/>
    <lineage>
        <taxon>Eukaryota</taxon>
        <taxon>Metazoa</taxon>
        <taxon>Ecdysozoa</taxon>
        <taxon>Arthropoda</taxon>
        <taxon>Hexapoda</taxon>
        <taxon>Insecta</taxon>
        <taxon>Pterygota</taxon>
        <taxon>Neoptera</taxon>
        <taxon>Endopterygota</taxon>
        <taxon>Lepidoptera</taxon>
        <taxon>Glossata</taxon>
        <taxon>Ditrysia</taxon>
        <taxon>Papilionoidea</taxon>
        <taxon>Nymphalidae</taxon>
        <taxon>Satyrinae</taxon>
        <taxon>Satyrini</taxon>
        <taxon>Mycalesina</taxon>
        <taxon>Bicyclus</taxon>
    </lineage>
</organism>
<evidence type="ECO:0000313" key="1">
    <source>
        <dbReference type="Proteomes" id="UP001652582"/>
    </source>
</evidence>